<accession>A0A942DXV1</accession>
<evidence type="ECO:0000256" key="3">
    <source>
        <dbReference type="ARBA" id="ARBA00022475"/>
    </source>
</evidence>
<evidence type="ECO:0000259" key="11">
    <source>
        <dbReference type="Pfam" id="PF06808"/>
    </source>
</evidence>
<feature type="transmembrane region" description="Helical" evidence="9">
    <location>
        <begin position="557"/>
        <end position="578"/>
    </location>
</feature>
<dbReference type="RefSeq" id="WP_188254644.1">
    <property type="nucleotide sequence ID" value="NZ_JABVCF010000005.1"/>
</dbReference>
<reference evidence="12" key="1">
    <citation type="submission" date="2021-04" db="EMBL/GenBank/DDBJ databases">
        <title>Pseudaminobacter soli sp. nov., isolated from paddy soil contaminated by heavy metals.</title>
        <authorList>
            <person name="Zhang K."/>
        </authorList>
    </citation>
    <scope>NUCLEOTIDE SEQUENCE</scope>
    <source>
        <strain evidence="12">19-2017</strain>
    </source>
</reference>
<evidence type="ECO:0000256" key="4">
    <source>
        <dbReference type="ARBA" id="ARBA00022519"/>
    </source>
</evidence>
<feature type="transmembrane region" description="Helical" evidence="9">
    <location>
        <begin position="470"/>
        <end position="492"/>
    </location>
</feature>
<dbReference type="NCBIfam" id="TIGR00786">
    <property type="entry name" value="dctM"/>
    <property type="match status" value="1"/>
</dbReference>
<dbReference type="Pfam" id="PF04290">
    <property type="entry name" value="DctQ"/>
    <property type="match status" value="1"/>
</dbReference>
<dbReference type="InterPro" id="IPR055348">
    <property type="entry name" value="DctQ"/>
</dbReference>
<feature type="transmembrane region" description="Helical" evidence="9">
    <location>
        <begin position="590"/>
        <end position="612"/>
    </location>
</feature>
<keyword evidence="13" id="KW-1185">Reference proteome</keyword>
<dbReference type="PANTHER" id="PTHR33362">
    <property type="entry name" value="SIALIC ACID TRAP TRANSPORTER PERMEASE PROTEIN SIAT-RELATED"/>
    <property type="match status" value="1"/>
</dbReference>
<feature type="transmembrane region" description="Helical" evidence="9">
    <location>
        <begin position="170"/>
        <end position="190"/>
    </location>
</feature>
<dbReference type="EMBL" id="JAGWCR010000005">
    <property type="protein sequence ID" value="MBS3649072.1"/>
    <property type="molecule type" value="Genomic_DNA"/>
</dbReference>
<feature type="transmembrane region" description="Helical" evidence="9">
    <location>
        <begin position="333"/>
        <end position="360"/>
    </location>
</feature>
<evidence type="ECO:0000256" key="1">
    <source>
        <dbReference type="ARBA" id="ARBA00004429"/>
    </source>
</evidence>
<protein>
    <submittedName>
        <fullName evidence="12">TRAP transporter large permease subunit</fullName>
    </submittedName>
</protein>
<comment type="caution">
    <text evidence="12">The sequence shown here is derived from an EMBL/GenBank/DDBJ whole genome shotgun (WGS) entry which is preliminary data.</text>
</comment>
<evidence type="ECO:0000313" key="12">
    <source>
        <dbReference type="EMBL" id="MBS3649072.1"/>
    </source>
</evidence>
<feature type="domain" description="Tripartite ATP-independent periplasmic transporters DctQ component" evidence="10">
    <location>
        <begin position="44"/>
        <end position="161"/>
    </location>
</feature>
<keyword evidence="3" id="KW-1003">Cell membrane</keyword>
<feature type="transmembrane region" description="Helical" evidence="9">
    <location>
        <begin position="104"/>
        <end position="125"/>
    </location>
</feature>
<feature type="transmembrane region" description="Helical" evidence="9">
    <location>
        <begin position="145"/>
        <end position="163"/>
    </location>
</feature>
<dbReference type="AlphaFoldDB" id="A0A942DXV1"/>
<name>A0A942DXV1_9HYPH</name>
<keyword evidence="7 9" id="KW-0472">Membrane</keyword>
<dbReference type="GO" id="GO:0005886">
    <property type="term" value="C:plasma membrane"/>
    <property type="evidence" value="ECO:0007669"/>
    <property type="project" value="UniProtKB-SubCell"/>
</dbReference>
<keyword evidence="6 9" id="KW-1133">Transmembrane helix</keyword>
<dbReference type="Pfam" id="PF06808">
    <property type="entry name" value="DctM"/>
    <property type="match status" value="1"/>
</dbReference>
<keyword evidence="2 8" id="KW-0813">Transport</keyword>
<evidence type="ECO:0000259" key="10">
    <source>
        <dbReference type="Pfam" id="PF04290"/>
    </source>
</evidence>
<comment type="subcellular location">
    <subcellularLocation>
        <location evidence="1 8">Cell inner membrane</location>
        <topology evidence="1 8">Multi-pass membrane protein</topology>
    </subcellularLocation>
</comment>
<feature type="transmembrane region" description="Helical" evidence="9">
    <location>
        <begin position="512"/>
        <end position="528"/>
    </location>
</feature>
<evidence type="ECO:0000256" key="2">
    <source>
        <dbReference type="ARBA" id="ARBA00022448"/>
    </source>
</evidence>
<feature type="transmembrane region" description="Helical" evidence="9">
    <location>
        <begin position="439"/>
        <end position="458"/>
    </location>
</feature>
<dbReference type="PANTHER" id="PTHR33362:SF2">
    <property type="entry name" value="TRAP TRANSPORTER LARGE PERMEASE PROTEIN"/>
    <property type="match status" value="1"/>
</dbReference>
<evidence type="ECO:0000256" key="9">
    <source>
        <dbReference type="SAM" id="Phobius"/>
    </source>
</evidence>
<comment type="function">
    <text evidence="8">Part of the tripartite ATP-independent periplasmic (TRAP) transport system.</text>
</comment>
<feature type="transmembrane region" description="Helical" evidence="9">
    <location>
        <begin position="202"/>
        <end position="231"/>
    </location>
</feature>
<sequence length="625" mass="65866">MGVHAEMNAALPGAASDTVQTGFALIVDRVLETICVVLMLVALAVSCLQVTLRYGFHSGLPWPEELAIWCFCWAVFLGMGLATGRDAHIAIDSFSRILPPRGQAALAVFNRVIIAASSYMLVFHGFEYFSRAIAASPALQWPMKYFFLAVPVGGMLNLFFLAWPRPGRSLLRGLTVLALGLAVYLAIRYGAGSVYGESGSAIVLNIVGLVLIVLGTPVAFAMAFGAFAAFAPFRDILLVTISQNMAASLDSFTLLAIPFFILAAAAMNAGGITRRLVELAVQMVGHMRGGLGQANVVTNTMLAGISGSSTADASTIAKLMVPEMAKRGYDRPFSAALTASAATLANMIPPSLGLIVYAALASVSVGALFVATVVPGLLVALSLMLTVYVMSRLRGYGGDVPKASARQRLNSLAMAIPALILPLLIVMGVRFGVFTATEAGAVAFVYAILCGSLLYRKLTPANLLEAIRESVFDTVLIVVIIATAAPFAWVLAFEQVPQKIAASMGALVENPWLLMLILNIFLLAVGLFMEMIASLVILVPILVPLIVAAGIDPIHFGIVIVLNMVIGALTPPLGVLVFTTARVGGADQAATFKAVIPFTLVLIAVMLLIAYVPALSLLPVQWFGP</sequence>
<dbReference type="InterPro" id="IPR004681">
    <property type="entry name" value="TRAP_DctM"/>
</dbReference>
<dbReference type="GO" id="GO:0022857">
    <property type="term" value="F:transmembrane transporter activity"/>
    <property type="evidence" value="ECO:0007669"/>
    <property type="project" value="UniProtKB-UniRule"/>
</dbReference>
<feature type="transmembrane region" description="Helical" evidence="9">
    <location>
        <begin position="252"/>
        <end position="273"/>
    </location>
</feature>
<proteinExistence type="predicted"/>
<dbReference type="InterPro" id="IPR010656">
    <property type="entry name" value="DctM"/>
</dbReference>
<dbReference type="Proteomes" id="UP000680348">
    <property type="component" value="Unassembled WGS sequence"/>
</dbReference>
<evidence type="ECO:0000313" key="13">
    <source>
        <dbReference type="Proteomes" id="UP000680348"/>
    </source>
</evidence>
<evidence type="ECO:0000256" key="6">
    <source>
        <dbReference type="ARBA" id="ARBA00022989"/>
    </source>
</evidence>
<keyword evidence="5 9" id="KW-0812">Transmembrane</keyword>
<feature type="transmembrane region" description="Helical" evidence="9">
    <location>
        <begin position="66"/>
        <end position="83"/>
    </location>
</feature>
<evidence type="ECO:0000256" key="8">
    <source>
        <dbReference type="RuleBase" id="RU369079"/>
    </source>
</evidence>
<feature type="transmembrane region" description="Helical" evidence="9">
    <location>
        <begin position="411"/>
        <end position="433"/>
    </location>
</feature>
<feature type="transmembrane region" description="Helical" evidence="9">
    <location>
        <begin position="366"/>
        <end position="390"/>
    </location>
</feature>
<keyword evidence="4 8" id="KW-0997">Cell inner membrane</keyword>
<evidence type="ECO:0000256" key="5">
    <source>
        <dbReference type="ARBA" id="ARBA00022692"/>
    </source>
</evidence>
<evidence type="ECO:0000256" key="7">
    <source>
        <dbReference type="ARBA" id="ARBA00023136"/>
    </source>
</evidence>
<feature type="transmembrane region" description="Helical" evidence="9">
    <location>
        <begin position="30"/>
        <end position="54"/>
    </location>
</feature>
<feature type="domain" description="TRAP C4-dicarboxylate transport system permease DctM subunit" evidence="11">
    <location>
        <begin position="209"/>
        <end position="615"/>
    </location>
</feature>
<organism evidence="12 13">
    <name type="scientific">Pseudaminobacter soli</name>
    <name type="common">ex Zhang et al. 2022</name>
    <dbReference type="NCBI Taxonomy" id="2831468"/>
    <lineage>
        <taxon>Bacteria</taxon>
        <taxon>Pseudomonadati</taxon>
        <taxon>Pseudomonadota</taxon>
        <taxon>Alphaproteobacteria</taxon>
        <taxon>Hyphomicrobiales</taxon>
        <taxon>Phyllobacteriaceae</taxon>
        <taxon>Pseudaminobacter</taxon>
    </lineage>
</organism>
<gene>
    <name evidence="12" type="ORF">KEU06_10675</name>
</gene>
<feature type="transmembrane region" description="Helical" evidence="9">
    <location>
        <begin position="535"/>
        <end position="551"/>
    </location>
</feature>